<name>A0ABN2IGW3_9ACTN</name>
<feature type="region of interest" description="Disordered" evidence="3">
    <location>
        <begin position="109"/>
        <end position="209"/>
    </location>
</feature>
<dbReference type="Pfam" id="PF00436">
    <property type="entry name" value="SSB"/>
    <property type="match status" value="1"/>
</dbReference>
<comment type="caution">
    <text evidence="4">The sequence shown here is derived from an EMBL/GenBank/DDBJ whole genome shotgun (WGS) entry which is preliminary data.</text>
</comment>
<evidence type="ECO:0000313" key="4">
    <source>
        <dbReference type="EMBL" id="GAA1704545.1"/>
    </source>
</evidence>
<evidence type="ECO:0000313" key="5">
    <source>
        <dbReference type="Proteomes" id="UP001500280"/>
    </source>
</evidence>
<feature type="compositionally biased region" description="Polar residues" evidence="3">
    <location>
        <begin position="110"/>
        <end position="119"/>
    </location>
</feature>
<dbReference type="InterPro" id="IPR012340">
    <property type="entry name" value="NA-bd_OB-fold"/>
</dbReference>
<protein>
    <recommendedName>
        <fullName evidence="6">Single-stranded DNA-binding protein</fullName>
    </recommendedName>
</protein>
<evidence type="ECO:0000256" key="2">
    <source>
        <dbReference type="PROSITE-ProRule" id="PRU00252"/>
    </source>
</evidence>
<dbReference type="PANTHER" id="PTHR10302:SF0">
    <property type="entry name" value="SINGLE-STRANDED DNA-BINDING PROTEIN, MITOCHONDRIAL"/>
    <property type="match status" value="1"/>
</dbReference>
<dbReference type="RefSeq" id="WP_344159142.1">
    <property type="nucleotide sequence ID" value="NZ_BAAANF010000019.1"/>
</dbReference>
<gene>
    <name evidence="4" type="ORF">GCM10009745_60090</name>
</gene>
<sequence length="209" mass="22517">MSETYVTVQGWVGSEPQFKEVGGRTPQASFRIGSTPRHFQPERGWSDRPTTWFNVECWRALAQNTFESVHVGQPVIVTGRLRTYEWTTDAGEQRSRVVLDALSVGHDLSRGTTTFTKSAPRTEVVWPDPNALSPDPVADRAAATSGDPHPATATPNTPAHAASAATPTANPAAPEPSLLDPDLVAPYPPDEFPAKPLPLTPTTREAEAA</sequence>
<organism evidence="4 5">
    <name type="scientific">Kribbella yunnanensis</name>
    <dbReference type="NCBI Taxonomy" id="190194"/>
    <lineage>
        <taxon>Bacteria</taxon>
        <taxon>Bacillati</taxon>
        <taxon>Actinomycetota</taxon>
        <taxon>Actinomycetes</taxon>
        <taxon>Propionibacteriales</taxon>
        <taxon>Kribbellaceae</taxon>
        <taxon>Kribbella</taxon>
    </lineage>
</organism>
<evidence type="ECO:0000256" key="3">
    <source>
        <dbReference type="SAM" id="MobiDB-lite"/>
    </source>
</evidence>
<feature type="compositionally biased region" description="Pro residues" evidence="3">
    <location>
        <begin position="186"/>
        <end position="199"/>
    </location>
</feature>
<dbReference type="Proteomes" id="UP001500280">
    <property type="component" value="Unassembled WGS sequence"/>
</dbReference>
<dbReference type="CDD" id="cd04496">
    <property type="entry name" value="SSB_OBF"/>
    <property type="match status" value="1"/>
</dbReference>
<dbReference type="EMBL" id="BAAANF010000019">
    <property type="protein sequence ID" value="GAA1704545.1"/>
    <property type="molecule type" value="Genomic_DNA"/>
</dbReference>
<dbReference type="Gene3D" id="2.40.50.140">
    <property type="entry name" value="Nucleic acid-binding proteins"/>
    <property type="match status" value="1"/>
</dbReference>
<dbReference type="PANTHER" id="PTHR10302">
    <property type="entry name" value="SINGLE-STRANDED DNA-BINDING PROTEIN"/>
    <property type="match status" value="1"/>
</dbReference>
<reference evidence="4 5" key="1">
    <citation type="journal article" date="2019" name="Int. J. Syst. Evol. Microbiol.">
        <title>The Global Catalogue of Microorganisms (GCM) 10K type strain sequencing project: providing services to taxonomists for standard genome sequencing and annotation.</title>
        <authorList>
            <consortium name="The Broad Institute Genomics Platform"/>
            <consortium name="The Broad Institute Genome Sequencing Center for Infectious Disease"/>
            <person name="Wu L."/>
            <person name="Ma J."/>
        </authorList>
    </citation>
    <scope>NUCLEOTIDE SEQUENCE [LARGE SCALE GENOMIC DNA]</scope>
    <source>
        <strain evidence="4 5">JCM 14307</strain>
    </source>
</reference>
<evidence type="ECO:0008006" key="6">
    <source>
        <dbReference type="Google" id="ProtNLM"/>
    </source>
</evidence>
<dbReference type="InterPro" id="IPR011344">
    <property type="entry name" value="ssDNA-bd"/>
</dbReference>
<feature type="compositionally biased region" description="Low complexity" evidence="3">
    <location>
        <begin position="148"/>
        <end position="177"/>
    </location>
</feature>
<dbReference type="SUPFAM" id="SSF50249">
    <property type="entry name" value="Nucleic acid-binding proteins"/>
    <property type="match status" value="1"/>
</dbReference>
<accession>A0ABN2IGW3</accession>
<dbReference type="PROSITE" id="PS50935">
    <property type="entry name" value="SSB"/>
    <property type="match status" value="1"/>
</dbReference>
<dbReference type="InterPro" id="IPR000424">
    <property type="entry name" value="Primosome_PriB/ssb"/>
</dbReference>
<proteinExistence type="predicted"/>
<keyword evidence="5" id="KW-1185">Reference proteome</keyword>
<keyword evidence="1 2" id="KW-0238">DNA-binding</keyword>
<evidence type="ECO:0000256" key="1">
    <source>
        <dbReference type="ARBA" id="ARBA00023125"/>
    </source>
</evidence>